<gene>
    <name evidence="3" type="ORF">OFUS_LOCUS22160</name>
</gene>
<dbReference type="OrthoDB" id="6148494at2759"/>
<dbReference type="InterPro" id="IPR036383">
    <property type="entry name" value="TSP1_rpt_sf"/>
</dbReference>
<dbReference type="Proteomes" id="UP000749559">
    <property type="component" value="Unassembled WGS sequence"/>
</dbReference>
<dbReference type="GO" id="GO:0030198">
    <property type="term" value="P:extracellular matrix organization"/>
    <property type="evidence" value="ECO:0007669"/>
    <property type="project" value="TreeGrafter"/>
</dbReference>
<keyword evidence="1" id="KW-0175">Coiled coil</keyword>
<dbReference type="AlphaFoldDB" id="A0A8S4PX39"/>
<dbReference type="PANTHER" id="PTHR24023:SF1082">
    <property type="entry name" value="COLLAGEN TRIPLE HELIX REPEAT"/>
    <property type="match status" value="1"/>
</dbReference>
<dbReference type="Pfam" id="PF01391">
    <property type="entry name" value="Collagen"/>
    <property type="match status" value="2"/>
</dbReference>
<evidence type="ECO:0000313" key="4">
    <source>
        <dbReference type="Proteomes" id="UP000749559"/>
    </source>
</evidence>
<dbReference type="Gene3D" id="2.20.100.10">
    <property type="entry name" value="Thrombospondin type-1 (TSP1) repeat"/>
    <property type="match status" value="1"/>
</dbReference>
<dbReference type="EMBL" id="CAIIXF020000010">
    <property type="protein sequence ID" value="CAH1797958.1"/>
    <property type="molecule type" value="Genomic_DNA"/>
</dbReference>
<feature type="compositionally biased region" description="Basic residues" evidence="2">
    <location>
        <begin position="92"/>
        <end position="104"/>
    </location>
</feature>
<dbReference type="InterPro" id="IPR008160">
    <property type="entry name" value="Collagen"/>
</dbReference>
<comment type="caution">
    <text evidence="3">The sequence shown here is derived from an EMBL/GenBank/DDBJ whole genome shotgun (WGS) entry which is preliminary data.</text>
</comment>
<feature type="region of interest" description="Disordered" evidence="2">
    <location>
        <begin position="92"/>
        <end position="336"/>
    </location>
</feature>
<organism evidence="3 4">
    <name type="scientific">Owenia fusiformis</name>
    <name type="common">Polychaete worm</name>
    <dbReference type="NCBI Taxonomy" id="6347"/>
    <lineage>
        <taxon>Eukaryota</taxon>
        <taxon>Metazoa</taxon>
        <taxon>Spiralia</taxon>
        <taxon>Lophotrochozoa</taxon>
        <taxon>Annelida</taxon>
        <taxon>Polychaeta</taxon>
        <taxon>Sedentaria</taxon>
        <taxon>Canalipalpata</taxon>
        <taxon>Sabellida</taxon>
        <taxon>Oweniida</taxon>
        <taxon>Oweniidae</taxon>
        <taxon>Owenia</taxon>
    </lineage>
</organism>
<proteinExistence type="predicted"/>
<dbReference type="PANTHER" id="PTHR24023">
    <property type="entry name" value="COLLAGEN ALPHA"/>
    <property type="match status" value="1"/>
</dbReference>
<evidence type="ECO:0000313" key="3">
    <source>
        <dbReference type="EMBL" id="CAH1797958.1"/>
    </source>
</evidence>
<dbReference type="GO" id="GO:0030020">
    <property type="term" value="F:extracellular matrix structural constituent conferring tensile strength"/>
    <property type="evidence" value="ECO:0007669"/>
    <property type="project" value="TreeGrafter"/>
</dbReference>
<keyword evidence="4" id="KW-1185">Reference proteome</keyword>
<evidence type="ECO:0000256" key="2">
    <source>
        <dbReference type="SAM" id="MobiDB-lite"/>
    </source>
</evidence>
<dbReference type="PROSITE" id="PS50092">
    <property type="entry name" value="TSP1"/>
    <property type="match status" value="2"/>
</dbReference>
<feature type="coiled-coil region" evidence="1">
    <location>
        <begin position="450"/>
        <end position="477"/>
    </location>
</feature>
<protein>
    <submittedName>
        <fullName evidence="3">Uncharacterized protein</fullName>
    </submittedName>
</protein>
<dbReference type="GO" id="GO:0031012">
    <property type="term" value="C:extracellular matrix"/>
    <property type="evidence" value="ECO:0007669"/>
    <property type="project" value="TreeGrafter"/>
</dbReference>
<feature type="coiled-coil region" evidence="1">
    <location>
        <begin position="36"/>
        <end position="84"/>
    </location>
</feature>
<accession>A0A8S4PX39</accession>
<dbReference type="InterPro" id="IPR000884">
    <property type="entry name" value="TSP1_rpt"/>
</dbReference>
<reference evidence="3" key="1">
    <citation type="submission" date="2022-03" db="EMBL/GenBank/DDBJ databases">
        <authorList>
            <person name="Martin C."/>
        </authorList>
    </citation>
    <scope>NUCLEOTIDE SEQUENCE</scope>
</reference>
<dbReference type="SMART" id="SM00209">
    <property type="entry name" value="TSP1"/>
    <property type="match status" value="2"/>
</dbReference>
<feature type="compositionally biased region" description="Polar residues" evidence="2">
    <location>
        <begin position="114"/>
        <end position="123"/>
    </location>
</feature>
<dbReference type="InterPro" id="IPR050149">
    <property type="entry name" value="Collagen_superfamily"/>
</dbReference>
<dbReference type="GO" id="GO:0005615">
    <property type="term" value="C:extracellular space"/>
    <property type="evidence" value="ECO:0007669"/>
    <property type="project" value="TreeGrafter"/>
</dbReference>
<sequence length="598" mass="62494">MIRLALIQAVWFGIISTSLSGFFLTTVGAAPTDSDFKQLMKKCDKLSNIVEEQQRDLKDHATEISALERNVIKLEILFEQMNQKCNEKCKVVKGQKGQRGRRGYPGKIGVKGNSGVNGSQGPTGQKGAKGDLGPTGATGSKGQKGANGDIGPTGATGLKGQNGTKGDIGPTGPTGSKGQKGAKGDIGPTGPIGATGSKGQKGAKGDLGPIGATGSKGQKGAKGDLGPIGATGSKGQKGVKGDLGPIGATGSKGQKGAKGDLGPIGATGSKGQKGAKGDLGPIGATGSKGQKGAKGDLGPIGATGSKGQKGAKGDLGPIGATGQKGQKGQKGEKGNFADSCQWTDWSPWSVGNCSKPCGGGTRLETRTRTHCLFGTATETRTKSCNTQLICPKKCVLSTWGAWGASGPCDESCTLQPARRTRTLGKCPGSQSETKLVRCNSLDYRYGKFGAAQTDDEVKQLIERVDKLEILVEQLSCKWTDWSTWSIGRCSSSCDGGTRLDRRTRKYTHCVSGTVTETRTVECNTHIICKENCLVWSTWGAWGASGPCDGYCTLQPAHRIRIPVKCPGSQSETKFVRCNSLDYRYGKCERIRFPDDRHR</sequence>
<name>A0A8S4PX39_OWEFU</name>
<evidence type="ECO:0000256" key="1">
    <source>
        <dbReference type="SAM" id="Coils"/>
    </source>
</evidence>